<accession>A0ABM7PF52</accession>
<dbReference type="GO" id="GO:0016740">
    <property type="term" value="F:transferase activity"/>
    <property type="evidence" value="ECO:0007669"/>
    <property type="project" value="UniProtKB-KW"/>
</dbReference>
<dbReference type="Gene3D" id="3.30.70.3550">
    <property type="entry name" value="Leucyl/phenylalanyl-tRNA-protein transferase, N-terminal domain"/>
    <property type="match status" value="1"/>
</dbReference>
<dbReference type="EC" id="2.3.2.6" evidence="4"/>
<sequence>MPLFQLSDQVSFPPPQLSREDGLLALGGDLTVNRLILAYSMGIFPWYSPGEPILWWSPDPRLVLYPEKLVVNRSLRKTLKRGSYRVTMDRAFSHVISHCATIRRAEEEGTWIVDEMQEAYTALHKAGYAHSVEAWEGDELVGGLYGVSLGRAFFGESMFARRPDASKLCFVQLVRFLQHEGFDFIDCQVTTDHLLRFGAEEIPRTRFLEELSEALKGEDRIGSWSDTFSTR</sequence>
<comment type="function">
    <text evidence="4">Functions in the N-end rule pathway of protein degradation where it conjugates Leu, Phe and, less efficiently, Met from aminoacyl-tRNAs to the N-termini of proteins containing an N-terminal arginine or lysine.</text>
</comment>
<dbReference type="EMBL" id="AP024488">
    <property type="protein sequence ID" value="BCS95947.1"/>
    <property type="molecule type" value="Genomic_DNA"/>
</dbReference>
<dbReference type="InterPro" id="IPR016181">
    <property type="entry name" value="Acyl_CoA_acyltransferase"/>
</dbReference>
<dbReference type="InterPro" id="IPR042203">
    <property type="entry name" value="Leu/Phe-tRNA_Trfase_C"/>
</dbReference>
<comment type="subcellular location">
    <subcellularLocation>
        <location evidence="4">Cytoplasm</location>
    </subcellularLocation>
</comment>
<reference evidence="5 6" key="1">
    <citation type="submission" date="2021-02" db="EMBL/GenBank/DDBJ databases">
        <title>Complete genome of Desulfoluna sp. strain ASN36.</title>
        <authorList>
            <person name="Takahashi A."/>
            <person name="Kojima H."/>
            <person name="Fukui M."/>
        </authorList>
    </citation>
    <scope>NUCLEOTIDE SEQUENCE [LARGE SCALE GENOMIC DNA]</scope>
    <source>
        <strain evidence="5 6">ASN36</strain>
    </source>
</reference>
<proteinExistence type="inferred from homology"/>
<dbReference type="InterPro" id="IPR042221">
    <property type="entry name" value="Leu/Phe-tRNA_Trfase_N"/>
</dbReference>
<dbReference type="InterPro" id="IPR004616">
    <property type="entry name" value="Leu/Phe-tRNA_Trfase"/>
</dbReference>
<evidence type="ECO:0000256" key="2">
    <source>
        <dbReference type="ARBA" id="ARBA00022679"/>
    </source>
</evidence>
<gene>
    <name evidence="4 5" type="primary">aat</name>
    <name evidence="5" type="ORF">DSLASN_15790</name>
</gene>
<dbReference type="Pfam" id="PF03588">
    <property type="entry name" value="Leu_Phe_trans"/>
    <property type="match status" value="1"/>
</dbReference>
<dbReference type="HAMAP" id="MF_00688">
    <property type="entry name" value="Leu_Phe_trans"/>
    <property type="match status" value="1"/>
</dbReference>
<keyword evidence="3 4" id="KW-0012">Acyltransferase</keyword>
<dbReference type="Proteomes" id="UP001320148">
    <property type="component" value="Chromosome"/>
</dbReference>
<dbReference type="Gene3D" id="3.40.630.70">
    <property type="entry name" value="Leucyl/phenylalanyl-tRNA-protein transferase, C-terminal domain"/>
    <property type="match status" value="1"/>
</dbReference>
<evidence type="ECO:0000256" key="1">
    <source>
        <dbReference type="ARBA" id="ARBA00022490"/>
    </source>
</evidence>
<keyword evidence="6" id="KW-1185">Reference proteome</keyword>
<comment type="catalytic activity">
    <reaction evidence="4">
        <text>N-terminal L-arginyl-[protein] + L-leucyl-tRNA(Leu) = N-terminal L-leucyl-L-arginyl-[protein] + tRNA(Leu) + H(+)</text>
        <dbReference type="Rhea" id="RHEA:50416"/>
        <dbReference type="Rhea" id="RHEA-COMP:9613"/>
        <dbReference type="Rhea" id="RHEA-COMP:9622"/>
        <dbReference type="Rhea" id="RHEA-COMP:12672"/>
        <dbReference type="Rhea" id="RHEA-COMP:12673"/>
        <dbReference type="ChEBI" id="CHEBI:15378"/>
        <dbReference type="ChEBI" id="CHEBI:64719"/>
        <dbReference type="ChEBI" id="CHEBI:78442"/>
        <dbReference type="ChEBI" id="CHEBI:78494"/>
        <dbReference type="ChEBI" id="CHEBI:133044"/>
        <dbReference type="EC" id="2.3.2.6"/>
    </reaction>
</comment>
<protein>
    <recommendedName>
        <fullName evidence="4">Leucyl/phenylalanyl-tRNA--protein transferase</fullName>
        <ecNumber evidence="4">2.3.2.6</ecNumber>
    </recommendedName>
    <alternativeName>
        <fullName evidence="4">L/F-transferase</fullName>
    </alternativeName>
    <alternativeName>
        <fullName evidence="4">Leucyltransferase</fullName>
    </alternativeName>
    <alternativeName>
        <fullName evidence="4">Phenyalanyltransferase</fullName>
    </alternativeName>
</protein>
<dbReference type="SUPFAM" id="SSF55729">
    <property type="entry name" value="Acyl-CoA N-acyltransferases (Nat)"/>
    <property type="match status" value="1"/>
</dbReference>
<keyword evidence="1 4" id="KW-0963">Cytoplasm</keyword>
<comment type="similarity">
    <text evidence="4">Belongs to the L/F-transferase family.</text>
</comment>
<evidence type="ECO:0000256" key="4">
    <source>
        <dbReference type="HAMAP-Rule" id="MF_00688"/>
    </source>
</evidence>
<evidence type="ECO:0000313" key="6">
    <source>
        <dbReference type="Proteomes" id="UP001320148"/>
    </source>
</evidence>
<evidence type="ECO:0000256" key="3">
    <source>
        <dbReference type="ARBA" id="ARBA00023315"/>
    </source>
</evidence>
<dbReference type="RefSeq" id="WP_236892302.1">
    <property type="nucleotide sequence ID" value="NZ_AP024488.1"/>
</dbReference>
<organism evidence="5 6">
    <name type="scientific">Desulfoluna limicola</name>
    <dbReference type="NCBI Taxonomy" id="2810562"/>
    <lineage>
        <taxon>Bacteria</taxon>
        <taxon>Pseudomonadati</taxon>
        <taxon>Thermodesulfobacteriota</taxon>
        <taxon>Desulfobacteria</taxon>
        <taxon>Desulfobacterales</taxon>
        <taxon>Desulfolunaceae</taxon>
        <taxon>Desulfoluna</taxon>
    </lineage>
</organism>
<comment type="catalytic activity">
    <reaction evidence="4">
        <text>N-terminal L-lysyl-[protein] + L-leucyl-tRNA(Leu) = N-terminal L-leucyl-L-lysyl-[protein] + tRNA(Leu) + H(+)</text>
        <dbReference type="Rhea" id="RHEA:12340"/>
        <dbReference type="Rhea" id="RHEA-COMP:9613"/>
        <dbReference type="Rhea" id="RHEA-COMP:9622"/>
        <dbReference type="Rhea" id="RHEA-COMP:12670"/>
        <dbReference type="Rhea" id="RHEA-COMP:12671"/>
        <dbReference type="ChEBI" id="CHEBI:15378"/>
        <dbReference type="ChEBI" id="CHEBI:65249"/>
        <dbReference type="ChEBI" id="CHEBI:78442"/>
        <dbReference type="ChEBI" id="CHEBI:78494"/>
        <dbReference type="ChEBI" id="CHEBI:133043"/>
        <dbReference type="EC" id="2.3.2.6"/>
    </reaction>
</comment>
<dbReference type="NCBIfam" id="TIGR00667">
    <property type="entry name" value="aat"/>
    <property type="match status" value="1"/>
</dbReference>
<dbReference type="PANTHER" id="PTHR30098">
    <property type="entry name" value="LEUCYL/PHENYLALANYL-TRNA--PROTEIN TRANSFERASE"/>
    <property type="match status" value="1"/>
</dbReference>
<name>A0ABM7PF52_9BACT</name>
<evidence type="ECO:0000313" key="5">
    <source>
        <dbReference type="EMBL" id="BCS95947.1"/>
    </source>
</evidence>
<keyword evidence="2 4" id="KW-0808">Transferase</keyword>
<comment type="catalytic activity">
    <reaction evidence="4">
        <text>L-phenylalanyl-tRNA(Phe) + an N-terminal L-alpha-aminoacyl-[protein] = an N-terminal L-phenylalanyl-L-alpha-aminoacyl-[protein] + tRNA(Phe)</text>
        <dbReference type="Rhea" id="RHEA:43632"/>
        <dbReference type="Rhea" id="RHEA-COMP:9668"/>
        <dbReference type="Rhea" id="RHEA-COMP:9699"/>
        <dbReference type="Rhea" id="RHEA-COMP:10636"/>
        <dbReference type="Rhea" id="RHEA-COMP:10637"/>
        <dbReference type="ChEBI" id="CHEBI:78442"/>
        <dbReference type="ChEBI" id="CHEBI:78531"/>
        <dbReference type="ChEBI" id="CHEBI:78597"/>
        <dbReference type="ChEBI" id="CHEBI:83561"/>
        <dbReference type="EC" id="2.3.2.6"/>
    </reaction>
</comment>
<dbReference type="PANTHER" id="PTHR30098:SF2">
    <property type="entry name" value="LEUCYL_PHENYLALANYL-TRNA--PROTEIN TRANSFERASE"/>
    <property type="match status" value="1"/>
</dbReference>